<evidence type="ECO:0000313" key="2">
    <source>
        <dbReference type="Proteomes" id="UP000256805"/>
    </source>
</evidence>
<dbReference type="Proteomes" id="UP000256805">
    <property type="component" value="Unassembled WGS sequence"/>
</dbReference>
<evidence type="ECO:0000313" key="1">
    <source>
        <dbReference type="EMBL" id="SPS00388.1"/>
    </source>
</evidence>
<dbReference type="AlphaFoldDB" id="A0A375J5C7"/>
<dbReference type="EMBL" id="OVTA01000039">
    <property type="protein sequence ID" value="SPS00388.1"/>
    <property type="molecule type" value="Genomic_DNA"/>
</dbReference>
<name>A0A375J5C7_9BURK</name>
<protein>
    <submittedName>
        <fullName evidence="1">Uncharacterized protein</fullName>
    </submittedName>
</protein>
<proteinExistence type="predicted"/>
<accession>A0A375J5C7</accession>
<organism evidence="1 2">
    <name type="scientific">Cupriavidus taiwanensis</name>
    <dbReference type="NCBI Taxonomy" id="164546"/>
    <lineage>
        <taxon>Bacteria</taxon>
        <taxon>Pseudomonadati</taxon>
        <taxon>Pseudomonadota</taxon>
        <taxon>Betaproteobacteria</taxon>
        <taxon>Burkholderiales</taxon>
        <taxon>Burkholderiaceae</taxon>
        <taxon>Cupriavidus</taxon>
    </lineage>
</organism>
<sequence>MAASTSRQMPTNSASLVGAISYRRRREQRMRCAISPMVSDETPSLHSRCVRSWIKSSSVRRVAMKRAGVRPAAAGGFEPGWERYVTTIPARAAAQRWGAVAWSLHGWCSALPAQREGRALARRKR</sequence>
<gene>
    <name evidence="1" type="ORF">CBM2634_B160274</name>
</gene>
<reference evidence="1 2" key="1">
    <citation type="submission" date="2018-01" db="EMBL/GenBank/DDBJ databases">
        <authorList>
            <person name="Gaut B.S."/>
            <person name="Morton B.R."/>
            <person name="Clegg M.T."/>
            <person name="Duvall M.R."/>
        </authorList>
    </citation>
    <scope>NUCLEOTIDE SEQUENCE [LARGE SCALE GENOMIC DNA]</scope>
    <source>
        <strain evidence="1">Cupriavidus taiwanensis cmp 52</strain>
    </source>
</reference>